<gene>
    <name evidence="2" type="ORF">GCM10010383_48760</name>
</gene>
<proteinExistence type="predicted"/>
<protein>
    <submittedName>
        <fullName evidence="2">Uncharacterized protein</fullName>
    </submittedName>
</protein>
<organism evidence="2 3">
    <name type="scientific">Streptomyces lomondensis</name>
    <dbReference type="NCBI Taxonomy" id="68229"/>
    <lineage>
        <taxon>Bacteria</taxon>
        <taxon>Bacillati</taxon>
        <taxon>Actinomycetota</taxon>
        <taxon>Actinomycetes</taxon>
        <taxon>Kitasatosporales</taxon>
        <taxon>Streptomycetaceae</taxon>
        <taxon>Streptomyces</taxon>
    </lineage>
</organism>
<comment type="caution">
    <text evidence="2">The sequence shown here is derived from an EMBL/GenBank/DDBJ whole genome shotgun (WGS) entry which is preliminary data.</text>
</comment>
<dbReference type="Proteomes" id="UP000617743">
    <property type="component" value="Unassembled WGS sequence"/>
</dbReference>
<reference evidence="3" key="1">
    <citation type="journal article" date="2019" name="Int. J. Syst. Evol. Microbiol.">
        <title>The Global Catalogue of Microorganisms (GCM) 10K type strain sequencing project: providing services to taxonomists for standard genome sequencing and annotation.</title>
        <authorList>
            <consortium name="The Broad Institute Genomics Platform"/>
            <consortium name="The Broad Institute Genome Sequencing Center for Infectious Disease"/>
            <person name="Wu L."/>
            <person name="Ma J."/>
        </authorList>
    </citation>
    <scope>NUCLEOTIDE SEQUENCE [LARGE SCALE GENOMIC DNA]</scope>
    <source>
        <strain evidence="3">JCM 4866</strain>
    </source>
</reference>
<name>A0ABQ2XED1_9ACTN</name>
<accession>A0ABQ2XED1</accession>
<evidence type="ECO:0000256" key="1">
    <source>
        <dbReference type="SAM" id="MobiDB-lite"/>
    </source>
</evidence>
<evidence type="ECO:0000313" key="2">
    <source>
        <dbReference type="EMBL" id="GGX12980.1"/>
    </source>
</evidence>
<feature type="region of interest" description="Disordered" evidence="1">
    <location>
        <begin position="1"/>
        <end position="20"/>
    </location>
</feature>
<dbReference type="EMBL" id="BMWC01000007">
    <property type="protein sequence ID" value="GGX12980.1"/>
    <property type="molecule type" value="Genomic_DNA"/>
</dbReference>
<sequence length="56" mass="6173">MGGMLPASQTGRDGRPPVPTELAAYSLGMRPKQFRDRARRRVRGRCAATWETSTAP</sequence>
<evidence type="ECO:0000313" key="3">
    <source>
        <dbReference type="Proteomes" id="UP000617743"/>
    </source>
</evidence>
<keyword evidence="3" id="KW-1185">Reference proteome</keyword>